<dbReference type="InterPro" id="IPR004088">
    <property type="entry name" value="KH_dom_type_1"/>
</dbReference>
<dbReference type="InterPro" id="IPR002999">
    <property type="entry name" value="Tudor"/>
</dbReference>
<reference evidence="5" key="1">
    <citation type="submission" date="2023-06" db="EMBL/GenBank/DDBJ databases">
        <authorList>
            <person name="Delattre M."/>
        </authorList>
    </citation>
    <scope>NUCLEOTIDE SEQUENCE</scope>
    <source>
        <strain evidence="5">AF72</strain>
    </source>
</reference>
<dbReference type="AlphaFoldDB" id="A0AA36GDB4"/>
<dbReference type="SMART" id="SM00322">
    <property type="entry name" value="KH"/>
    <property type="match status" value="1"/>
</dbReference>
<keyword evidence="6" id="KW-1185">Reference proteome</keyword>
<feature type="region of interest" description="Disordered" evidence="2">
    <location>
        <begin position="254"/>
        <end position="307"/>
    </location>
</feature>
<dbReference type="GO" id="GO:0005739">
    <property type="term" value="C:mitochondrion"/>
    <property type="evidence" value="ECO:0007669"/>
    <property type="project" value="UniProtKB-ARBA"/>
</dbReference>
<sequence length="626" mass="70397">MIAANISMKNESRYFREVPAERVPHFCGLRQHDPSMTIDAHRVALIAIGSVSVAAFVAWYFGVARRKRQAISARRKSERIEEEPELELEEIPNDVETESDVEQEQPLQVVKNKSVEERQPPDQEEEEEEDEKVEDSEEDEAEVEQEVVGQKPAAKQAEHVQNVFEKPKSANPSRHSSVLEAEEEDETLTIEIPDNETPENLENDPSGDLEEHIESQKIRHQSTAPSEAGHQEASPANPIPLMAYDIGSWSAEMNAEEPMESDSSVFYEDRNKNGTESSDLQSENSEASSNDSGCATGGKASSPALPNDDTMIPQYEFEIPNSLVGLVIGVKGKTIKELSQRTNVKILIRPHHAQSKADSFQICQVRGRRELINKCLCMLRRRFPPHRFPDLNLQPVMPPPLPQGMMDLPQISFLNLPEGVMTEVVVSYMKDPSNFSLHQPTHPSYASLTNLDRRMLQLYKVEDVPELPMPCNSGTLCVAPVLNAFFRAVVIVYYPDTDEVLVRFADYGGHAKLPRRTLKQIRTDLIGLPLQATQCYLANVQPADGTWQWGEKATELFKEMTSGKVIEAQVVGYHIDDRVPCVELTVTYNEKVVRVDQVLMELGLAKASDPSKMSRLIYRKPTYSTH</sequence>
<dbReference type="GO" id="GO:0003723">
    <property type="term" value="F:RNA binding"/>
    <property type="evidence" value="ECO:0007669"/>
    <property type="project" value="UniProtKB-UniRule"/>
</dbReference>
<dbReference type="InterPro" id="IPR047367">
    <property type="entry name" value="Tudor_AKAP1"/>
</dbReference>
<keyword evidence="3" id="KW-0812">Transmembrane</keyword>
<dbReference type="CDD" id="cd22395">
    <property type="entry name" value="KH-I_AKAP1"/>
    <property type="match status" value="1"/>
</dbReference>
<comment type="caution">
    <text evidence="5">The sequence shown here is derived from an EMBL/GenBank/DDBJ whole genome shotgun (WGS) entry which is preliminary data.</text>
</comment>
<feature type="non-terminal residue" evidence="5">
    <location>
        <position position="1"/>
    </location>
</feature>
<keyword evidence="3" id="KW-1133">Transmembrane helix</keyword>
<proteinExistence type="predicted"/>
<evidence type="ECO:0000259" key="4">
    <source>
        <dbReference type="PROSITE" id="PS50304"/>
    </source>
</evidence>
<dbReference type="Gene3D" id="2.40.50.90">
    <property type="match status" value="1"/>
</dbReference>
<dbReference type="Pfam" id="PF00567">
    <property type="entry name" value="TUDOR"/>
    <property type="match status" value="1"/>
</dbReference>
<feature type="compositionally biased region" description="Polar residues" evidence="2">
    <location>
        <begin position="274"/>
        <end position="293"/>
    </location>
</feature>
<dbReference type="InterPro" id="IPR004087">
    <property type="entry name" value="KH_dom"/>
</dbReference>
<dbReference type="InterPro" id="IPR050621">
    <property type="entry name" value="Tudor_domain_containing"/>
</dbReference>
<keyword evidence="3" id="KW-0472">Membrane</keyword>
<evidence type="ECO:0000256" key="1">
    <source>
        <dbReference type="PROSITE-ProRule" id="PRU00117"/>
    </source>
</evidence>
<evidence type="ECO:0000256" key="3">
    <source>
        <dbReference type="SAM" id="Phobius"/>
    </source>
</evidence>
<name>A0AA36GDB4_9BILA</name>
<evidence type="ECO:0000313" key="5">
    <source>
        <dbReference type="EMBL" id="CAJ0581210.1"/>
    </source>
</evidence>
<dbReference type="Proteomes" id="UP001177023">
    <property type="component" value="Unassembled WGS sequence"/>
</dbReference>
<feature type="compositionally biased region" description="Acidic residues" evidence="2">
    <location>
        <begin position="80"/>
        <end position="103"/>
    </location>
</feature>
<dbReference type="Gene3D" id="3.30.1370.10">
    <property type="entry name" value="K Homology domain, type 1"/>
    <property type="match status" value="1"/>
</dbReference>
<feature type="compositionally biased region" description="Acidic residues" evidence="2">
    <location>
        <begin position="122"/>
        <end position="145"/>
    </location>
</feature>
<protein>
    <recommendedName>
        <fullName evidence="4">Tudor domain-containing protein</fullName>
    </recommendedName>
</protein>
<gene>
    <name evidence="5" type="ORF">MSPICULIGERA_LOCUS19376</name>
</gene>
<dbReference type="CDD" id="cd20407">
    <property type="entry name" value="Tudor_AKAP1"/>
    <property type="match status" value="1"/>
</dbReference>
<evidence type="ECO:0000256" key="2">
    <source>
        <dbReference type="SAM" id="MobiDB-lite"/>
    </source>
</evidence>
<dbReference type="SUPFAM" id="SSF63748">
    <property type="entry name" value="Tudor/PWWP/MBT"/>
    <property type="match status" value="1"/>
</dbReference>
<dbReference type="PROSITE" id="PS50304">
    <property type="entry name" value="TUDOR"/>
    <property type="match status" value="1"/>
</dbReference>
<accession>A0AA36GDB4</accession>
<feature type="transmembrane region" description="Helical" evidence="3">
    <location>
        <begin position="43"/>
        <end position="64"/>
    </location>
</feature>
<feature type="region of interest" description="Disordered" evidence="2">
    <location>
        <begin position="72"/>
        <end position="239"/>
    </location>
</feature>
<dbReference type="InterPro" id="IPR035437">
    <property type="entry name" value="SNase_OB-fold_sf"/>
</dbReference>
<evidence type="ECO:0000313" key="6">
    <source>
        <dbReference type="Proteomes" id="UP001177023"/>
    </source>
</evidence>
<feature type="domain" description="Tudor" evidence="4">
    <location>
        <begin position="470"/>
        <end position="528"/>
    </location>
</feature>
<keyword evidence="1" id="KW-0694">RNA-binding</keyword>
<dbReference type="Gene3D" id="2.30.30.140">
    <property type="match status" value="1"/>
</dbReference>
<dbReference type="PROSITE" id="PS50084">
    <property type="entry name" value="KH_TYPE_1"/>
    <property type="match status" value="1"/>
</dbReference>
<feature type="compositionally biased region" description="Acidic residues" evidence="2">
    <location>
        <begin position="180"/>
        <end position="208"/>
    </location>
</feature>
<dbReference type="InterPro" id="IPR047368">
    <property type="entry name" value="KH-I_AKAP1"/>
</dbReference>
<dbReference type="InterPro" id="IPR036612">
    <property type="entry name" value="KH_dom_type_1_sf"/>
</dbReference>
<dbReference type="Pfam" id="PF00013">
    <property type="entry name" value="KH_1"/>
    <property type="match status" value="1"/>
</dbReference>
<organism evidence="5 6">
    <name type="scientific">Mesorhabditis spiculigera</name>
    <dbReference type="NCBI Taxonomy" id="96644"/>
    <lineage>
        <taxon>Eukaryota</taxon>
        <taxon>Metazoa</taxon>
        <taxon>Ecdysozoa</taxon>
        <taxon>Nematoda</taxon>
        <taxon>Chromadorea</taxon>
        <taxon>Rhabditida</taxon>
        <taxon>Rhabditina</taxon>
        <taxon>Rhabditomorpha</taxon>
        <taxon>Rhabditoidea</taxon>
        <taxon>Rhabditidae</taxon>
        <taxon>Mesorhabditinae</taxon>
        <taxon>Mesorhabditis</taxon>
    </lineage>
</organism>
<dbReference type="SUPFAM" id="SSF54791">
    <property type="entry name" value="Eukaryotic type KH-domain (KH-domain type I)"/>
    <property type="match status" value="1"/>
</dbReference>
<dbReference type="PANTHER" id="PTHR22948">
    <property type="entry name" value="TUDOR DOMAIN CONTAINING PROTEIN"/>
    <property type="match status" value="1"/>
</dbReference>
<dbReference type="PANTHER" id="PTHR22948:SF65">
    <property type="entry name" value="A-KINASE ANCHORING PROTEIN 1"/>
    <property type="match status" value="1"/>
</dbReference>
<dbReference type="EMBL" id="CATQJA010002662">
    <property type="protein sequence ID" value="CAJ0581210.1"/>
    <property type="molecule type" value="Genomic_DNA"/>
</dbReference>